<accession>A0ACC1P3F8</accession>
<evidence type="ECO:0000313" key="2">
    <source>
        <dbReference type="Proteomes" id="UP001144978"/>
    </source>
</evidence>
<protein>
    <submittedName>
        <fullName evidence="1">Uncharacterized protein</fullName>
    </submittedName>
</protein>
<gene>
    <name evidence="1" type="ORF">NUW54_g9924</name>
</gene>
<evidence type="ECO:0000313" key="1">
    <source>
        <dbReference type="EMBL" id="KAJ2986046.1"/>
    </source>
</evidence>
<reference evidence="1" key="1">
    <citation type="submission" date="2022-08" db="EMBL/GenBank/DDBJ databases">
        <title>Genome Sequence of Pycnoporus sanguineus.</title>
        <authorList>
            <person name="Buettner E."/>
        </authorList>
    </citation>
    <scope>NUCLEOTIDE SEQUENCE</scope>
    <source>
        <strain evidence="1">CG-C14</strain>
    </source>
</reference>
<name>A0ACC1P3F8_9APHY</name>
<keyword evidence="2" id="KW-1185">Reference proteome</keyword>
<comment type="caution">
    <text evidence="1">The sequence shown here is derived from an EMBL/GenBank/DDBJ whole genome shotgun (WGS) entry which is preliminary data.</text>
</comment>
<proteinExistence type="predicted"/>
<sequence length="305" mass="33124">MNHVLDDLHVPFLARARCFAVLHVRSPRTWVCLHARARSLGERRSVCSRLVWVDRRLLRRGTPHTLPGLSATTIFLPSGKHFLQARVPPGRVAAAQQAYIRVRRAPPPPSLPLRGGRTLLDAYTPSPLKHTPAPATHILSPSRHVPDTAPAILGRSRPPREATNTQVLVRRRGALPSQDGNPAPWYVSREPPAAMTSGDCPPDGAFPLALSPRTQKHASCSAAAVGASASAATIVRAQRAQWQANTGLCHLLRPARTPVYARHPVTQPALSQTEHMLGLQSAPPTEWLPPFGRTPVRLLAPSLNS</sequence>
<organism evidence="1 2">
    <name type="scientific">Trametes sanguinea</name>
    <dbReference type="NCBI Taxonomy" id="158606"/>
    <lineage>
        <taxon>Eukaryota</taxon>
        <taxon>Fungi</taxon>
        <taxon>Dikarya</taxon>
        <taxon>Basidiomycota</taxon>
        <taxon>Agaricomycotina</taxon>
        <taxon>Agaricomycetes</taxon>
        <taxon>Polyporales</taxon>
        <taxon>Polyporaceae</taxon>
        <taxon>Trametes</taxon>
    </lineage>
</organism>
<dbReference type="Proteomes" id="UP001144978">
    <property type="component" value="Unassembled WGS sequence"/>
</dbReference>
<dbReference type="EMBL" id="JANSHE010003449">
    <property type="protein sequence ID" value="KAJ2986046.1"/>
    <property type="molecule type" value="Genomic_DNA"/>
</dbReference>